<gene>
    <name evidence="3" type="ORF">Megvenef_01754</name>
</gene>
<dbReference type="RefSeq" id="WP_322777689.1">
    <property type="nucleotide sequence ID" value="NZ_JARJFB010000261.1"/>
</dbReference>
<keyword evidence="1" id="KW-0238">DNA-binding</keyword>
<dbReference type="InterPro" id="IPR010982">
    <property type="entry name" value="Lambda_DNA-bd_dom_sf"/>
</dbReference>
<dbReference type="Proteomes" id="UP001291687">
    <property type="component" value="Unassembled WGS sequence"/>
</dbReference>
<evidence type="ECO:0000313" key="4">
    <source>
        <dbReference type="Proteomes" id="UP001291687"/>
    </source>
</evidence>
<evidence type="ECO:0000259" key="2">
    <source>
        <dbReference type="PROSITE" id="PS50943"/>
    </source>
</evidence>
<sequence length="96" mass="10846">MFNPPHPGSILKELYLEPLNLTVTEASLSLGVTRKTLSFLINERSSVSSSMAIRLSAAFPNTSPEYWLNLQQQYDIWNAKKSIDVSHIKILLRRSA</sequence>
<dbReference type="Gene3D" id="1.10.260.40">
    <property type="entry name" value="lambda repressor-like DNA-binding domains"/>
    <property type="match status" value="1"/>
</dbReference>
<organism evidence="3 4">
    <name type="scientific">Candidatus Megaera venefica</name>
    <dbReference type="NCBI Taxonomy" id="2055910"/>
    <lineage>
        <taxon>Bacteria</taxon>
        <taxon>Pseudomonadati</taxon>
        <taxon>Pseudomonadota</taxon>
        <taxon>Alphaproteobacteria</taxon>
        <taxon>Rickettsiales</taxon>
        <taxon>Rickettsiaceae</taxon>
        <taxon>Candidatus Megaera</taxon>
    </lineage>
</organism>
<feature type="domain" description="HTH cro/C1-type" evidence="2">
    <location>
        <begin position="11"/>
        <end position="67"/>
    </location>
</feature>
<dbReference type="InterPro" id="IPR013430">
    <property type="entry name" value="Toxin_antidote_HigA"/>
</dbReference>
<evidence type="ECO:0000313" key="3">
    <source>
        <dbReference type="EMBL" id="MEA0971766.1"/>
    </source>
</evidence>
<accession>A0ABU5NF23</accession>
<keyword evidence="4" id="KW-1185">Reference proteome</keyword>
<dbReference type="PROSITE" id="PS50943">
    <property type="entry name" value="HTH_CROC1"/>
    <property type="match status" value="1"/>
</dbReference>
<dbReference type="InterPro" id="IPR001387">
    <property type="entry name" value="Cro/C1-type_HTH"/>
</dbReference>
<dbReference type="PANTHER" id="PTHR36924">
    <property type="entry name" value="ANTITOXIN HIGA-1"/>
    <property type="match status" value="1"/>
</dbReference>
<dbReference type="EMBL" id="JARJFB010000261">
    <property type="protein sequence ID" value="MEA0971766.1"/>
    <property type="molecule type" value="Genomic_DNA"/>
</dbReference>
<dbReference type="PANTHER" id="PTHR36924:SF1">
    <property type="entry name" value="ANTITOXIN HIGA-1"/>
    <property type="match status" value="1"/>
</dbReference>
<protein>
    <submittedName>
        <fullName evidence="3">HigA family addiction module antidote protein</fullName>
    </submittedName>
</protein>
<dbReference type="Pfam" id="PF01381">
    <property type="entry name" value="HTH_3"/>
    <property type="match status" value="1"/>
</dbReference>
<dbReference type="CDD" id="cd00093">
    <property type="entry name" value="HTH_XRE"/>
    <property type="match status" value="1"/>
</dbReference>
<evidence type="ECO:0000256" key="1">
    <source>
        <dbReference type="ARBA" id="ARBA00023125"/>
    </source>
</evidence>
<name>A0ABU5NF23_9RICK</name>
<proteinExistence type="predicted"/>
<comment type="caution">
    <text evidence="3">The sequence shown here is derived from an EMBL/GenBank/DDBJ whole genome shotgun (WGS) entry which is preliminary data.</text>
</comment>
<dbReference type="NCBIfam" id="TIGR02607">
    <property type="entry name" value="antidote_HigA"/>
    <property type="match status" value="1"/>
</dbReference>
<dbReference type="SUPFAM" id="SSF47413">
    <property type="entry name" value="lambda repressor-like DNA-binding domains"/>
    <property type="match status" value="1"/>
</dbReference>
<reference evidence="3 4" key="1">
    <citation type="submission" date="2023-03" db="EMBL/GenBank/DDBJ databases">
        <title>Host association and intracellularity evolved multiple times independently in the Rickettsiales.</title>
        <authorList>
            <person name="Castelli M."/>
            <person name="Nardi T."/>
            <person name="Gammuto L."/>
            <person name="Bellinzona G."/>
            <person name="Sabaneyeva E."/>
            <person name="Potekhin A."/>
            <person name="Serra V."/>
            <person name="Petroni G."/>
            <person name="Sassera D."/>
        </authorList>
    </citation>
    <scope>NUCLEOTIDE SEQUENCE [LARGE SCALE GENOMIC DNA]</scope>
    <source>
        <strain evidence="3 4">Sr 2-6</strain>
    </source>
</reference>